<evidence type="ECO:0000313" key="2">
    <source>
        <dbReference type="EMBL" id="NVF13081.1"/>
    </source>
</evidence>
<comment type="caution">
    <text evidence="2">The sequence shown here is derived from an EMBL/GenBank/DDBJ whole genome shotgun (WGS) entry which is preliminary data.</text>
</comment>
<evidence type="ECO:0000256" key="1">
    <source>
        <dbReference type="SAM" id="Phobius"/>
    </source>
</evidence>
<keyword evidence="1" id="KW-1133">Transmembrane helix</keyword>
<dbReference type="Proteomes" id="UP000589984">
    <property type="component" value="Unassembled WGS sequence"/>
</dbReference>
<proteinExistence type="predicted"/>
<dbReference type="RefSeq" id="WP_176302284.1">
    <property type="nucleotide sequence ID" value="NZ_JABWCV010000003.1"/>
</dbReference>
<reference evidence="2 3" key="1">
    <citation type="submission" date="2020-06" db="EMBL/GenBank/DDBJ databases">
        <title>Halomonas sp. QX-1 draft genome sequence.</title>
        <authorList>
            <person name="Qiu X."/>
        </authorList>
    </citation>
    <scope>NUCLEOTIDE SEQUENCE [LARGE SCALE GENOMIC DNA]</scope>
    <source>
        <strain evidence="2 3">QX-1</strain>
    </source>
</reference>
<keyword evidence="1" id="KW-0472">Membrane</keyword>
<feature type="transmembrane region" description="Helical" evidence="1">
    <location>
        <begin position="6"/>
        <end position="23"/>
    </location>
</feature>
<keyword evidence="1" id="KW-0812">Transmembrane</keyword>
<dbReference type="EMBL" id="JABWCV010000003">
    <property type="protein sequence ID" value="NVF13081.1"/>
    <property type="molecule type" value="Genomic_DNA"/>
</dbReference>
<sequence length="204" mass="23641">MAFVEIGTFLIWVVFAQLFFLTFKRQRRARFIIHTEGYDCSSMKLAFTNMAADPVYIRNVFFSIECGENKKVYNLDDLHGEGLFKKEVDGIDKWEYQGTILPGSCVKLEVGGIFYPCLSKEKEKTEQDVIQIEPGDVVNVFVVFFHGADKRLLGASRHFKFFKSSVGVFFNPLSWNTTSWSTVHERKKLMRTLKQEREDYPGFS</sequence>
<accession>A0A7Y6V881</accession>
<organism evidence="2 3">
    <name type="scientific">Vreelandella maris</name>
    <dbReference type="NCBI Taxonomy" id="2729617"/>
    <lineage>
        <taxon>Bacteria</taxon>
        <taxon>Pseudomonadati</taxon>
        <taxon>Pseudomonadota</taxon>
        <taxon>Gammaproteobacteria</taxon>
        <taxon>Oceanospirillales</taxon>
        <taxon>Halomonadaceae</taxon>
        <taxon>Vreelandella</taxon>
    </lineage>
</organism>
<keyword evidence="3" id="KW-1185">Reference proteome</keyword>
<dbReference type="AlphaFoldDB" id="A0A7Y6V881"/>
<name>A0A7Y6V881_9GAMM</name>
<protein>
    <submittedName>
        <fullName evidence="2">Uncharacterized protein</fullName>
    </submittedName>
</protein>
<evidence type="ECO:0000313" key="3">
    <source>
        <dbReference type="Proteomes" id="UP000589984"/>
    </source>
</evidence>
<gene>
    <name evidence="2" type="ORF">HUO07_02695</name>
</gene>